<dbReference type="OrthoDB" id="9791366at2"/>
<dbReference type="InterPro" id="IPR029058">
    <property type="entry name" value="AB_hydrolase_fold"/>
</dbReference>
<dbReference type="SUPFAM" id="SSF53474">
    <property type="entry name" value="alpha/beta-Hydrolases"/>
    <property type="match status" value="1"/>
</dbReference>
<organism evidence="2 3">
    <name type="scientific">Thalassospira marina</name>
    <dbReference type="NCBI Taxonomy" id="2048283"/>
    <lineage>
        <taxon>Bacteria</taxon>
        <taxon>Pseudomonadati</taxon>
        <taxon>Pseudomonadota</taxon>
        <taxon>Alphaproteobacteria</taxon>
        <taxon>Rhodospirillales</taxon>
        <taxon>Thalassospiraceae</taxon>
        <taxon>Thalassospira</taxon>
    </lineage>
</organism>
<dbReference type="GO" id="GO:0016020">
    <property type="term" value="C:membrane"/>
    <property type="evidence" value="ECO:0007669"/>
    <property type="project" value="TreeGrafter"/>
</dbReference>
<dbReference type="RefSeq" id="WP_101271191.1">
    <property type="nucleotide sequence ID" value="NZ_NWTK01000022.1"/>
</dbReference>
<dbReference type="PANTHER" id="PTHR43798:SF33">
    <property type="entry name" value="HYDROLASE, PUTATIVE (AFU_ORTHOLOGUE AFUA_2G14860)-RELATED"/>
    <property type="match status" value="1"/>
</dbReference>
<dbReference type="Proteomes" id="UP000233597">
    <property type="component" value="Unassembled WGS sequence"/>
</dbReference>
<name>A0A2N3KD78_9PROT</name>
<dbReference type="InterPro" id="IPR050266">
    <property type="entry name" value="AB_hydrolase_sf"/>
</dbReference>
<dbReference type="InterPro" id="IPR000073">
    <property type="entry name" value="AB_hydrolase_1"/>
</dbReference>
<dbReference type="AlphaFoldDB" id="A0A2N3KD78"/>
<keyword evidence="2" id="KW-0378">Hydrolase</keyword>
<evidence type="ECO:0000259" key="1">
    <source>
        <dbReference type="Pfam" id="PF00561"/>
    </source>
</evidence>
<evidence type="ECO:0000313" key="3">
    <source>
        <dbReference type="Proteomes" id="UP000233597"/>
    </source>
</evidence>
<reference evidence="2 3" key="1">
    <citation type="submission" date="2017-09" db="EMBL/GenBank/DDBJ databases">
        <title>Biodiversity and function of Thalassospira species in the particle-attached aromatic-hydrocarbon-degrading consortia from the surface seawater of the South China Sea.</title>
        <authorList>
            <person name="Dong C."/>
            <person name="Liu R."/>
            <person name="Shao Z."/>
        </authorList>
    </citation>
    <scope>NUCLEOTIDE SEQUENCE [LARGE SCALE GENOMIC DNA]</scope>
    <source>
        <strain evidence="2 3">CSC1P2</strain>
    </source>
</reference>
<dbReference type="EMBL" id="NWTK01000022">
    <property type="protein sequence ID" value="PKR48480.1"/>
    <property type="molecule type" value="Genomic_DNA"/>
</dbReference>
<dbReference type="GO" id="GO:0016787">
    <property type="term" value="F:hydrolase activity"/>
    <property type="evidence" value="ECO:0007669"/>
    <property type="project" value="UniProtKB-KW"/>
</dbReference>
<dbReference type="Gene3D" id="3.40.50.1820">
    <property type="entry name" value="alpha/beta hydrolase"/>
    <property type="match status" value="1"/>
</dbReference>
<gene>
    <name evidence="2" type="ORF">COO20_23950</name>
</gene>
<dbReference type="PRINTS" id="PR00111">
    <property type="entry name" value="ABHYDROLASE"/>
</dbReference>
<protein>
    <submittedName>
        <fullName evidence="2">Hydrolase</fullName>
    </submittedName>
</protein>
<dbReference type="Pfam" id="PF00561">
    <property type="entry name" value="Abhydrolase_1"/>
    <property type="match status" value="1"/>
</dbReference>
<evidence type="ECO:0000313" key="2">
    <source>
        <dbReference type="EMBL" id="PKR48480.1"/>
    </source>
</evidence>
<feature type="domain" description="AB hydrolase-1" evidence="1">
    <location>
        <begin position="45"/>
        <end position="281"/>
    </location>
</feature>
<sequence length="296" mass="32950">MTVTDTITAQKDTDNGTPGRVVRDHFIALCGYETRIRQWGQPGKPAIIMVHGLARLSHDFDILASQLADDYFILCPDIIGRGHSAWANSPDEEYVPAFYARQMIEMMDHFNIDRCSWIGTSMGGIIGMVVTSMAPSRIERLLLNDIGPELAQEAVDRIKAYVGGTPEFASIGEIEAVLRTIYAPFGLENDAEWAELAMNSARRLPNGKFAMHYDSRVMDVFRDQIDDYDAWDIFNAITCPITLFSGAKSDLIPKAIVEKMTAAKPEMPVLSLENCGHAPYLNTRAQIEAVKIFLKS</sequence>
<proteinExistence type="predicted"/>
<accession>A0A2N3KD78</accession>
<dbReference type="PANTHER" id="PTHR43798">
    <property type="entry name" value="MONOACYLGLYCEROL LIPASE"/>
    <property type="match status" value="1"/>
</dbReference>
<comment type="caution">
    <text evidence="2">The sequence shown here is derived from an EMBL/GenBank/DDBJ whole genome shotgun (WGS) entry which is preliminary data.</text>
</comment>